<evidence type="ECO:0000313" key="3">
    <source>
        <dbReference type="EMBL" id="GAA5531274.1"/>
    </source>
</evidence>
<dbReference type="Pfam" id="PF00665">
    <property type="entry name" value="rve"/>
    <property type="match status" value="1"/>
</dbReference>
<dbReference type="PROSITE" id="PS50994">
    <property type="entry name" value="INTEGRASE"/>
    <property type="match status" value="1"/>
</dbReference>
<feature type="domain" description="Integrase catalytic" evidence="2">
    <location>
        <begin position="1"/>
        <end position="154"/>
    </location>
</feature>
<organism evidence="3 4">
    <name type="scientific">Herpetosiphon gulosus</name>
    <dbReference type="NCBI Taxonomy" id="1973496"/>
    <lineage>
        <taxon>Bacteria</taxon>
        <taxon>Bacillati</taxon>
        <taxon>Chloroflexota</taxon>
        <taxon>Chloroflexia</taxon>
        <taxon>Herpetosiphonales</taxon>
        <taxon>Herpetosiphonaceae</taxon>
        <taxon>Herpetosiphon</taxon>
    </lineage>
</organism>
<dbReference type="InterPro" id="IPR036397">
    <property type="entry name" value="RNaseH_sf"/>
</dbReference>
<keyword evidence="4" id="KW-1185">Reference proteome</keyword>
<dbReference type="InterPro" id="IPR012337">
    <property type="entry name" value="RNaseH-like_sf"/>
</dbReference>
<gene>
    <name evidence="3" type="ORF">Hgul01_05099</name>
</gene>
<accession>A0ABP9X7C7</accession>
<sequence length="214" mass="23580">MVLDIRYLVKLDGQWVYSLCILEGYSRKIVGSLVSAYQDELAILQVLYAAVNEYGAPAGIVSDNGAVFMGALYRTFLQALEMTPCYIAKGEPWQNLIEAQFKIQLRLADVKFQGVTTLRAIQHLHQQFVETFNTTPPQLGTSRANRWASNANDGAGEWGVGRLWAGYCDSGRGISDRAHVAPRADGGVERGGGTPRHEYDRRRHSCADPDGVCA</sequence>
<dbReference type="InterPro" id="IPR001584">
    <property type="entry name" value="Integrase_cat-core"/>
</dbReference>
<comment type="caution">
    <text evidence="3">The sequence shown here is derived from an EMBL/GenBank/DDBJ whole genome shotgun (WGS) entry which is preliminary data.</text>
</comment>
<feature type="compositionally biased region" description="Basic and acidic residues" evidence="1">
    <location>
        <begin position="195"/>
        <end position="207"/>
    </location>
</feature>
<reference evidence="3 4" key="1">
    <citation type="submission" date="2024-02" db="EMBL/GenBank/DDBJ databases">
        <title>Herpetosiphon gulosus NBRC 112829.</title>
        <authorList>
            <person name="Ichikawa N."/>
            <person name="Katano-Makiyama Y."/>
            <person name="Hidaka K."/>
        </authorList>
    </citation>
    <scope>NUCLEOTIDE SEQUENCE [LARGE SCALE GENOMIC DNA]</scope>
    <source>
        <strain evidence="3 4">NBRC 112829</strain>
    </source>
</reference>
<dbReference type="Proteomes" id="UP001428290">
    <property type="component" value="Unassembled WGS sequence"/>
</dbReference>
<protein>
    <recommendedName>
        <fullName evidence="2">Integrase catalytic domain-containing protein</fullName>
    </recommendedName>
</protein>
<name>A0ABP9X7C7_9CHLR</name>
<proteinExistence type="predicted"/>
<dbReference type="EMBL" id="BAABRU010000040">
    <property type="protein sequence ID" value="GAA5531274.1"/>
    <property type="molecule type" value="Genomic_DNA"/>
</dbReference>
<feature type="region of interest" description="Disordered" evidence="1">
    <location>
        <begin position="181"/>
        <end position="214"/>
    </location>
</feature>
<evidence type="ECO:0000256" key="1">
    <source>
        <dbReference type="SAM" id="MobiDB-lite"/>
    </source>
</evidence>
<dbReference type="Gene3D" id="3.30.420.10">
    <property type="entry name" value="Ribonuclease H-like superfamily/Ribonuclease H"/>
    <property type="match status" value="1"/>
</dbReference>
<evidence type="ECO:0000313" key="4">
    <source>
        <dbReference type="Proteomes" id="UP001428290"/>
    </source>
</evidence>
<evidence type="ECO:0000259" key="2">
    <source>
        <dbReference type="PROSITE" id="PS50994"/>
    </source>
</evidence>
<dbReference type="SUPFAM" id="SSF53098">
    <property type="entry name" value="Ribonuclease H-like"/>
    <property type="match status" value="1"/>
</dbReference>